<dbReference type="Pfam" id="PF00395">
    <property type="entry name" value="SLH"/>
    <property type="match status" value="3"/>
</dbReference>
<feature type="domain" description="SLH" evidence="3">
    <location>
        <begin position="271"/>
        <end position="335"/>
    </location>
</feature>
<gene>
    <name evidence="4" type="ORF">Mic7113_5477</name>
</gene>
<name>K9WMY4_9CYAN</name>
<dbReference type="OrthoDB" id="9759810at2"/>
<dbReference type="PANTHER" id="PTHR43308:SF5">
    <property type="entry name" value="S-LAYER PROTEIN _ PEPTIDOGLYCAN ENDO-BETA-N-ACETYLGLUCOSAMINIDASE"/>
    <property type="match status" value="1"/>
</dbReference>
<dbReference type="HOGENOM" id="CLU_067542_0_0_3"/>
<dbReference type="eggNOG" id="COG5267">
    <property type="taxonomic scope" value="Bacteria"/>
</dbReference>
<dbReference type="KEGG" id="mic:Mic7113_5477"/>
<feature type="region of interest" description="Disordered" evidence="1">
    <location>
        <begin position="55"/>
        <end position="99"/>
    </location>
</feature>
<dbReference type="PROSITE" id="PS51272">
    <property type="entry name" value="SLH"/>
    <property type="match status" value="3"/>
</dbReference>
<evidence type="ECO:0000256" key="2">
    <source>
        <dbReference type="SAM" id="Phobius"/>
    </source>
</evidence>
<keyword evidence="2" id="KW-1133">Transmembrane helix</keyword>
<keyword evidence="5" id="KW-1185">Reference proteome</keyword>
<dbReference type="Proteomes" id="UP000010471">
    <property type="component" value="Chromosome"/>
</dbReference>
<evidence type="ECO:0000259" key="3">
    <source>
        <dbReference type="PROSITE" id="PS51272"/>
    </source>
</evidence>
<organism evidence="4 5">
    <name type="scientific">Allocoleopsis franciscana PCC 7113</name>
    <dbReference type="NCBI Taxonomy" id="1173027"/>
    <lineage>
        <taxon>Bacteria</taxon>
        <taxon>Bacillati</taxon>
        <taxon>Cyanobacteriota</taxon>
        <taxon>Cyanophyceae</taxon>
        <taxon>Coleofasciculales</taxon>
        <taxon>Coleofasciculaceae</taxon>
        <taxon>Allocoleopsis</taxon>
        <taxon>Allocoleopsis franciscana</taxon>
    </lineage>
</organism>
<keyword evidence="2" id="KW-0812">Transmembrane</keyword>
<feature type="domain" description="SLH" evidence="3">
    <location>
        <begin position="210"/>
        <end position="269"/>
    </location>
</feature>
<reference evidence="4 5" key="1">
    <citation type="submission" date="2012-06" db="EMBL/GenBank/DDBJ databases">
        <title>Finished chromosome of genome of Microcoleus sp. PCC 7113.</title>
        <authorList>
            <consortium name="US DOE Joint Genome Institute"/>
            <person name="Gugger M."/>
            <person name="Coursin T."/>
            <person name="Rippka R."/>
            <person name="Tandeau De Marsac N."/>
            <person name="Huntemann M."/>
            <person name="Wei C.-L."/>
            <person name="Han J."/>
            <person name="Detter J.C."/>
            <person name="Han C."/>
            <person name="Tapia R."/>
            <person name="Chen A."/>
            <person name="Kyrpides N."/>
            <person name="Mavromatis K."/>
            <person name="Markowitz V."/>
            <person name="Szeto E."/>
            <person name="Ivanova N."/>
            <person name="Pagani I."/>
            <person name="Pati A."/>
            <person name="Goodwin L."/>
            <person name="Nordberg H.P."/>
            <person name="Cantor M.N."/>
            <person name="Hua S.X."/>
            <person name="Woyke T."/>
            <person name="Kerfeld C.A."/>
        </authorList>
    </citation>
    <scope>NUCLEOTIDE SEQUENCE [LARGE SCALE GENOMIC DNA]</scope>
    <source>
        <strain evidence="4 5">PCC 7113</strain>
    </source>
</reference>
<proteinExistence type="predicted"/>
<evidence type="ECO:0000313" key="4">
    <source>
        <dbReference type="EMBL" id="AFZ21114.1"/>
    </source>
</evidence>
<dbReference type="PANTHER" id="PTHR43308">
    <property type="entry name" value="OUTER MEMBRANE PROTEIN ALPHA-RELATED"/>
    <property type="match status" value="1"/>
</dbReference>
<protein>
    <submittedName>
        <fullName evidence="4">Putative S-layer protein</fullName>
    </submittedName>
</protein>
<dbReference type="InterPro" id="IPR051465">
    <property type="entry name" value="Cell_Envelope_Struct_Comp"/>
</dbReference>
<dbReference type="STRING" id="1173027.Mic7113_5477"/>
<feature type="domain" description="SLH" evidence="3">
    <location>
        <begin position="146"/>
        <end position="209"/>
    </location>
</feature>
<feature type="transmembrane region" description="Helical" evidence="2">
    <location>
        <begin position="20"/>
        <end position="38"/>
    </location>
</feature>
<evidence type="ECO:0000256" key="1">
    <source>
        <dbReference type="SAM" id="MobiDB-lite"/>
    </source>
</evidence>
<dbReference type="RefSeq" id="WP_015185247.1">
    <property type="nucleotide sequence ID" value="NC_019738.1"/>
</dbReference>
<dbReference type="AlphaFoldDB" id="K9WMY4"/>
<dbReference type="EMBL" id="CP003630">
    <property type="protein sequence ID" value="AFZ21114.1"/>
    <property type="molecule type" value="Genomic_DNA"/>
</dbReference>
<sequence length="342" mass="36058">MTNVPPPDPDSSRLGFDELLGIVIAFATIGTILAVTLGQRDKGFNLSRLLNPEARAPTASPSGVIPLPQQTPVPTVSPEATLLPGQEDIAPSPSPTSITRRLAAPVPTAQPVPAEAPQAGSTTIPIIVPAPLAEASPTPTPVAAATPIKFTDVPQDLWARPYIEALASRGIVSGFPDGTFKPGGAITRAEFAALLQKAFEQQPTSTALNYKDVPTSHWALPAIDQSVKTGFFRGYPNNIFRPNQPISKVQTIVALASGLGLKPTTVEQDVLKTYEDSNRIPNYAKAPVSAATTSGLVVNYPNPNILNPNRNASRAEVAALVYQGMVESGKVEPMPSQYLVKP</sequence>
<keyword evidence="2" id="KW-0472">Membrane</keyword>
<accession>K9WMY4</accession>
<evidence type="ECO:0000313" key="5">
    <source>
        <dbReference type="Proteomes" id="UP000010471"/>
    </source>
</evidence>
<dbReference type="InterPro" id="IPR001119">
    <property type="entry name" value="SLH_dom"/>
</dbReference>